<dbReference type="AlphaFoldDB" id="A0AAD4QXL4"/>
<evidence type="ECO:0008006" key="4">
    <source>
        <dbReference type="Google" id="ProtNLM"/>
    </source>
</evidence>
<dbReference type="EMBL" id="JAKKPZ010000326">
    <property type="protein sequence ID" value="KAI1696461.1"/>
    <property type="molecule type" value="Genomic_DNA"/>
</dbReference>
<reference evidence="2" key="1">
    <citation type="submission" date="2022-01" db="EMBL/GenBank/DDBJ databases">
        <title>Genome Sequence Resource for Two Populations of Ditylenchus destructor, the Migratory Endoparasitic Phytonematode.</title>
        <authorList>
            <person name="Zhang H."/>
            <person name="Lin R."/>
            <person name="Xie B."/>
        </authorList>
    </citation>
    <scope>NUCLEOTIDE SEQUENCE</scope>
    <source>
        <strain evidence="2">BazhouSP</strain>
    </source>
</reference>
<evidence type="ECO:0000313" key="2">
    <source>
        <dbReference type="EMBL" id="KAI1696461.1"/>
    </source>
</evidence>
<accession>A0AAD4QXL4</accession>
<feature type="compositionally biased region" description="Basic and acidic residues" evidence="1">
    <location>
        <begin position="1"/>
        <end position="12"/>
    </location>
</feature>
<comment type="caution">
    <text evidence="2">The sequence shown here is derived from an EMBL/GenBank/DDBJ whole genome shotgun (WGS) entry which is preliminary data.</text>
</comment>
<gene>
    <name evidence="2" type="ORF">DdX_19023</name>
</gene>
<name>A0AAD4QXL4_9BILA</name>
<proteinExistence type="predicted"/>
<dbReference type="PANTHER" id="PTHR31128">
    <property type="entry name" value="PROTEIN CBR-CLEC-135-RELATED"/>
    <property type="match status" value="1"/>
</dbReference>
<evidence type="ECO:0000313" key="3">
    <source>
        <dbReference type="Proteomes" id="UP001201812"/>
    </source>
</evidence>
<keyword evidence="3" id="KW-1185">Reference proteome</keyword>
<protein>
    <recommendedName>
        <fullName evidence="4">SH2 domain-containing protein</fullName>
    </recommendedName>
</protein>
<evidence type="ECO:0000256" key="1">
    <source>
        <dbReference type="SAM" id="MobiDB-lite"/>
    </source>
</evidence>
<organism evidence="2 3">
    <name type="scientific">Ditylenchus destructor</name>
    <dbReference type="NCBI Taxonomy" id="166010"/>
    <lineage>
        <taxon>Eukaryota</taxon>
        <taxon>Metazoa</taxon>
        <taxon>Ecdysozoa</taxon>
        <taxon>Nematoda</taxon>
        <taxon>Chromadorea</taxon>
        <taxon>Rhabditida</taxon>
        <taxon>Tylenchina</taxon>
        <taxon>Tylenchomorpha</taxon>
        <taxon>Sphaerularioidea</taxon>
        <taxon>Anguinidae</taxon>
        <taxon>Anguininae</taxon>
        <taxon>Ditylenchus</taxon>
    </lineage>
</organism>
<sequence>MSDVSRKADGSMRRKSGNRSHKTKGSVSPPSYRVEEDQDGFLVNKNLPVVYPAYPKEGRYSLKNYQKKMQHSKRLKERTVSPPTYRVEEDKDGYLVNKELKVVYPAFPKKGRYSLKSYLNKLKRAKKSEERPWSDYRSELSLVSKTDKPRRSRSRTTKHQKVNMQLHYKNCRCSCGHCCCSPLRNLSLSHRDECQDFSADRGLSRKLEPLEPSVEFDWDTASQRSVYSDRSVIKSKRSTIPIPENLKNTFIGAKSEEEIETMLQPTQFYLYYRRPRIIESIDDVPLSEPLMIAYKSHDNIVSHFPLRLQTASGNVRMWRVDLGPKAKEQPGFYSLNKLVQYYKTFAVTNNDAVEFFQG</sequence>
<feature type="compositionally biased region" description="Basic residues" evidence="1">
    <location>
        <begin position="13"/>
        <end position="24"/>
    </location>
</feature>
<feature type="region of interest" description="Disordered" evidence="1">
    <location>
        <begin position="1"/>
        <end position="37"/>
    </location>
</feature>
<dbReference type="Proteomes" id="UP001201812">
    <property type="component" value="Unassembled WGS sequence"/>
</dbReference>